<protein>
    <recommendedName>
        <fullName evidence="3">vitamin-K-epoxide reductase (warfarin-sensitive)</fullName>
        <ecNumber evidence="3">1.17.4.4</ecNumber>
    </recommendedName>
</protein>
<evidence type="ECO:0000256" key="4">
    <source>
        <dbReference type="ARBA" id="ARBA00022692"/>
    </source>
</evidence>
<evidence type="ECO:0000256" key="10">
    <source>
        <dbReference type="ARBA" id="ARBA00023157"/>
    </source>
</evidence>
<keyword evidence="4 12" id="KW-0812">Transmembrane</keyword>
<dbReference type="GO" id="GO:0042373">
    <property type="term" value="P:vitamin K metabolic process"/>
    <property type="evidence" value="ECO:0007669"/>
    <property type="project" value="InterPro"/>
</dbReference>
<comment type="caution">
    <text evidence="14">The sequence shown here is derived from an EMBL/GenBank/DDBJ whole genome shotgun (WGS) entry which is preliminary data.</text>
</comment>
<dbReference type="InterPro" id="IPR012932">
    <property type="entry name" value="VKOR"/>
</dbReference>
<dbReference type="AlphaFoldDB" id="A0A0L7LVE5"/>
<comment type="similarity">
    <text evidence="2">Belongs to the VKOR family.</text>
</comment>
<evidence type="ECO:0000256" key="2">
    <source>
        <dbReference type="ARBA" id="ARBA00006214"/>
    </source>
</evidence>
<feature type="transmembrane region" description="Helical" evidence="12">
    <location>
        <begin position="12"/>
        <end position="33"/>
    </location>
</feature>
<gene>
    <name evidence="14" type="ORF">OBRU01_00150</name>
</gene>
<comment type="subcellular location">
    <subcellularLocation>
        <location evidence="1">Endoplasmic reticulum membrane</location>
        <topology evidence="1">Multi-pass membrane protein</topology>
    </subcellularLocation>
</comment>
<evidence type="ECO:0000256" key="5">
    <source>
        <dbReference type="ARBA" id="ARBA00022719"/>
    </source>
</evidence>
<dbReference type="GO" id="GO:0005789">
    <property type="term" value="C:endoplasmic reticulum membrane"/>
    <property type="evidence" value="ECO:0007669"/>
    <property type="project" value="UniProtKB-SubCell"/>
</dbReference>
<proteinExistence type="inferred from homology"/>
<evidence type="ECO:0000256" key="12">
    <source>
        <dbReference type="SAM" id="Phobius"/>
    </source>
</evidence>
<reference evidence="14 15" key="1">
    <citation type="journal article" date="2015" name="Genome Biol. Evol.">
        <title>The genome of winter moth (Operophtera brumata) provides a genomic perspective on sexual dimorphism and phenology.</title>
        <authorList>
            <person name="Derks M.F."/>
            <person name="Smit S."/>
            <person name="Salis L."/>
            <person name="Schijlen E."/>
            <person name="Bossers A."/>
            <person name="Mateman C."/>
            <person name="Pijl A.S."/>
            <person name="de Ridder D."/>
            <person name="Groenen M.A."/>
            <person name="Visser M.E."/>
            <person name="Megens H.J."/>
        </authorList>
    </citation>
    <scope>NUCLEOTIDE SEQUENCE [LARGE SCALE GENOMIC DNA]</scope>
    <source>
        <strain evidence="14">WM2013NL</strain>
        <tissue evidence="14">Head and thorax</tissue>
    </source>
</reference>
<evidence type="ECO:0000256" key="8">
    <source>
        <dbReference type="ARBA" id="ARBA00023002"/>
    </source>
</evidence>
<keyword evidence="10" id="KW-1015">Disulfide bond</keyword>
<dbReference type="PANTHER" id="PTHR14519">
    <property type="entry name" value="VITAMIN K EPOXIDE REDUCTASE COMPLEX, SUBUNIT 1"/>
    <property type="match status" value="1"/>
</dbReference>
<dbReference type="PANTHER" id="PTHR14519:SF5">
    <property type="entry name" value="VITAMIN K EPOXIDE REDUCTASE COMPLEX SUBUNIT 1-LIKE PROTEIN 1"/>
    <property type="match status" value="1"/>
</dbReference>
<evidence type="ECO:0000256" key="1">
    <source>
        <dbReference type="ARBA" id="ARBA00004477"/>
    </source>
</evidence>
<dbReference type="EC" id="1.17.4.4" evidence="3"/>
<dbReference type="InterPro" id="IPR038354">
    <property type="entry name" value="VKOR_sf"/>
</dbReference>
<dbReference type="Pfam" id="PF07884">
    <property type="entry name" value="VKOR"/>
    <property type="match status" value="1"/>
</dbReference>
<name>A0A0L7LVE5_OPEBR</name>
<evidence type="ECO:0000256" key="9">
    <source>
        <dbReference type="ARBA" id="ARBA00023136"/>
    </source>
</evidence>
<dbReference type="GO" id="GO:0048038">
    <property type="term" value="F:quinone binding"/>
    <property type="evidence" value="ECO:0007669"/>
    <property type="project" value="UniProtKB-KW"/>
</dbReference>
<evidence type="ECO:0000256" key="7">
    <source>
        <dbReference type="ARBA" id="ARBA00022989"/>
    </source>
</evidence>
<sequence length="69" mass="7838">MITTFEQSVVARLQFFSAVTSVASCVYLAYLLAFVLHDFCIVCVSTYVINGFLVYFTWKKTTILALKNK</sequence>
<evidence type="ECO:0000313" key="15">
    <source>
        <dbReference type="Proteomes" id="UP000037510"/>
    </source>
</evidence>
<evidence type="ECO:0000256" key="3">
    <source>
        <dbReference type="ARBA" id="ARBA00012278"/>
    </source>
</evidence>
<keyword evidence="6" id="KW-0256">Endoplasmic reticulum</keyword>
<keyword evidence="11" id="KW-0676">Redox-active center</keyword>
<dbReference type="EMBL" id="JTDY01000006">
    <property type="protein sequence ID" value="KOB79498.1"/>
    <property type="molecule type" value="Genomic_DNA"/>
</dbReference>
<keyword evidence="9 12" id="KW-0472">Membrane</keyword>
<keyword evidence="8" id="KW-0560">Oxidoreductase</keyword>
<keyword evidence="5" id="KW-0874">Quinone</keyword>
<organism evidence="14 15">
    <name type="scientific">Operophtera brumata</name>
    <name type="common">Winter moth</name>
    <name type="synonym">Phalaena brumata</name>
    <dbReference type="NCBI Taxonomy" id="104452"/>
    <lineage>
        <taxon>Eukaryota</taxon>
        <taxon>Metazoa</taxon>
        <taxon>Ecdysozoa</taxon>
        <taxon>Arthropoda</taxon>
        <taxon>Hexapoda</taxon>
        <taxon>Insecta</taxon>
        <taxon>Pterygota</taxon>
        <taxon>Neoptera</taxon>
        <taxon>Endopterygota</taxon>
        <taxon>Lepidoptera</taxon>
        <taxon>Glossata</taxon>
        <taxon>Ditrysia</taxon>
        <taxon>Geometroidea</taxon>
        <taxon>Geometridae</taxon>
        <taxon>Larentiinae</taxon>
        <taxon>Operophtera</taxon>
    </lineage>
</organism>
<evidence type="ECO:0000313" key="14">
    <source>
        <dbReference type="EMBL" id="KOB79498.1"/>
    </source>
</evidence>
<evidence type="ECO:0000256" key="6">
    <source>
        <dbReference type="ARBA" id="ARBA00022824"/>
    </source>
</evidence>
<keyword evidence="7 12" id="KW-1133">Transmembrane helix</keyword>
<dbReference type="GO" id="GO:0047057">
    <property type="term" value="F:vitamin-K-epoxide reductase (warfarin-sensitive) activity"/>
    <property type="evidence" value="ECO:0007669"/>
    <property type="project" value="UniProtKB-EC"/>
</dbReference>
<dbReference type="InterPro" id="IPR042406">
    <property type="entry name" value="VKORC1/VKORC1L1"/>
</dbReference>
<dbReference type="Proteomes" id="UP000037510">
    <property type="component" value="Unassembled WGS sequence"/>
</dbReference>
<evidence type="ECO:0000256" key="11">
    <source>
        <dbReference type="ARBA" id="ARBA00023284"/>
    </source>
</evidence>
<keyword evidence="15" id="KW-1185">Reference proteome</keyword>
<evidence type="ECO:0000259" key="13">
    <source>
        <dbReference type="Pfam" id="PF07884"/>
    </source>
</evidence>
<feature type="domain" description="Vitamin K epoxide reductase" evidence="13">
    <location>
        <begin position="9"/>
        <end position="58"/>
    </location>
</feature>
<accession>A0A0L7LVE5</accession>
<dbReference type="Gene3D" id="1.20.1440.130">
    <property type="entry name" value="VKOR domain"/>
    <property type="match status" value="1"/>
</dbReference>
<feature type="transmembrane region" description="Helical" evidence="12">
    <location>
        <begin position="39"/>
        <end position="58"/>
    </location>
</feature>